<feature type="DNA-binding region" description="H-T-H motif" evidence="2">
    <location>
        <begin position="35"/>
        <end position="54"/>
    </location>
</feature>
<dbReference type="InterPro" id="IPR050624">
    <property type="entry name" value="HTH-type_Tx_Regulator"/>
</dbReference>
<dbReference type="InterPro" id="IPR001647">
    <property type="entry name" value="HTH_TetR"/>
</dbReference>
<dbReference type="PANTHER" id="PTHR43479">
    <property type="entry name" value="ACREF/ENVCD OPERON REPRESSOR-RELATED"/>
    <property type="match status" value="1"/>
</dbReference>
<dbReference type="PANTHER" id="PTHR43479:SF11">
    <property type="entry name" value="ACREF_ENVCD OPERON REPRESSOR-RELATED"/>
    <property type="match status" value="1"/>
</dbReference>
<accession>A0ABY7TCM5</accession>
<protein>
    <submittedName>
        <fullName evidence="4">TetR/AcrR family transcriptional regulator</fullName>
    </submittedName>
</protein>
<dbReference type="InterPro" id="IPR036271">
    <property type="entry name" value="Tet_transcr_reg_TetR-rel_C_sf"/>
</dbReference>
<evidence type="ECO:0000313" key="5">
    <source>
        <dbReference type="Proteomes" id="UP001216139"/>
    </source>
</evidence>
<evidence type="ECO:0000313" key="4">
    <source>
        <dbReference type="EMBL" id="WCT14088.1"/>
    </source>
</evidence>
<sequence>MGSKERMQRCKDKVYNGILNAAMDILKTEGCESLSVRKIAEKIEYSVPVIYSYFLNKEAVLIELSRRGFATLVNCVEKALIGLTDPEARMESMLTAHIRFAQKESELYQLMYTVGIHVTDVEETFPILKDISNLFRKELNGLRKDISVTESSFRSNYLTFLSIAHGLATLNLYFRNLDPVANCTVLKRAVRGIISSIDFE</sequence>
<gene>
    <name evidence="4" type="ORF">PQO05_09090</name>
</gene>
<keyword evidence="1 2" id="KW-0238">DNA-binding</keyword>
<dbReference type="Gene3D" id="1.10.357.10">
    <property type="entry name" value="Tetracycline Repressor, domain 2"/>
    <property type="match status" value="1"/>
</dbReference>
<dbReference type="Proteomes" id="UP001216139">
    <property type="component" value="Chromosome"/>
</dbReference>
<dbReference type="PROSITE" id="PS50977">
    <property type="entry name" value="HTH_TETR_2"/>
    <property type="match status" value="1"/>
</dbReference>
<evidence type="ECO:0000256" key="2">
    <source>
        <dbReference type="PROSITE-ProRule" id="PRU00335"/>
    </source>
</evidence>
<dbReference type="EMBL" id="CP117167">
    <property type="protein sequence ID" value="WCT14088.1"/>
    <property type="molecule type" value="Genomic_DNA"/>
</dbReference>
<evidence type="ECO:0000259" key="3">
    <source>
        <dbReference type="PROSITE" id="PS50977"/>
    </source>
</evidence>
<dbReference type="RefSeq" id="WP_273632398.1">
    <property type="nucleotide sequence ID" value="NZ_CP117167.1"/>
</dbReference>
<evidence type="ECO:0000256" key="1">
    <source>
        <dbReference type="ARBA" id="ARBA00023125"/>
    </source>
</evidence>
<dbReference type="SUPFAM" id="SSF46689">
    <property type="entry name" value="Homeodomain-like"/>
    <property type="match status" value="1"/>
</dbReference>
<proteinExistence type="predicted"/>
<feature type="domain" description="HTH tetR-type" evidence="3">
    <location>
        <begin position="12"/>
        <end position="72"/>
    </location>
</feature>
<organism evidence="4 5">
    <name type="scientific">Mucilaginibacter jinjuensis</name>
    <dbReference type="NCBI Taxonomy" id="1176721"/>
    <lineage>
        <taxon>Bacteria</taxon>
        <taxon>Pseudomonadati</taxon>
        <taxon>Bacteroidota</taxon>
        <taxon>Sphingobacteriia</taxon>
        <taxon>Sphingobacteriales</taxon>
        <taxon>Sphingobacteriaceae</taxon>
        <taxon>Mucilaginibacter</taxon>
    </lineage>
</organism>
<dbReference type="PRINTS" id="PR00455">
    <property type="entry name" value="HTHTETR"/>
</dbReference>
<name>A0ABY7TCM5_9SPHI</name>
<reference evidence="4 5" key="1">
    <citation type="submission" date="2023-02" db="EMBL/GenBank/DDBJ databases">
        <title>Genome sequence of Mucilaginibacter jinjuensis strain KACC 16571.</title>
        <authorList>
            <person name="Kim S."/>
            <person name="Heo J."/>
            <person name="Kwon S.-W."/>
        </authorList>
    </citation>
    <scope>NUCLEOTIDE SEQUENCE [LARGE SCALE GENOMIC DNA]</scope>
    <source>
        <strain evidence="4 5">KACC 16571</strain>
    </source>
</reference>
<dbReference type="SUPFAM" id="SSF48498">
    <property type="entry name" value="Tetracyclin repressor-like, C-terminal domain"/>
    <property type="match status" value="1"/>
</dbReference>
<dbReference type="InterPro" id="IPR009057">
    <property type="entry name" value="Homeodomain-like_sf"/>
</dbReference>
<keyword evidence="5" id="KW-1185">Reference proteome</keyword>
<dbReference type="Pfam" id="PF00440">
    <property type="entry name" value="TetR_N"/>
    <property type="match status" value="1"/>
</dbReference>